<feature type="domain" description="DNA topoisomerase type IA zn finger" evidence="1">
    <location>
        <begin position="106"/>
        <end position="143"/>
    </location>
</feature>
<feature type="domain" description="DNA topoisomerase type IA zn finger" evidence="1">
    <location>
        <begin position="61"/>
        <end position="97"/>
    </location>
</feature>
<feature type="domain" description="DNA topoisomerase type IA zn finger" evidence="1">
    <location>
        <begin position="13"/>
        <end position="49"/>
    </location>
</feature>
<dbReference type="AlphaFoldDB" id="A0A379EX39"/>
<dbReference type="GO" id="GO:0006265">
    <property type="term" value="P:DNA topological change"/>
    <property type="evidence" value="ECO:0007669"/>
    <property type="project" value="InterPro"/>
</dbReference>
<dbReference type="PANTHER" id="PTHR42785">
    <property type="entry name" value="DNA TOPOISOMERASE, TYPE IA, CORE"/>
    <property type="match status" value="1"/>
</dbReference>
<dbReference type="InterPro" id="IPR013498">
    <property type="entry name" value="Topo_IA_Znf"/>
</dbReference>
<dbReference type="GO" id="GO:0005694">
    <property type="term" value="C:chromosome"/>
    <property type="evidence" value="ECO:0007669"/>
    <property type="project" value="InterPro"/>
</dbReference>
<dbReference type="RefSeq" id="WP_115323418.1">
    <property type="nucleotide sequence ID" value="NZ_CP085873.1"/>
</dbReference>
<dbReference type="SUPFAM" id="SSF57783">
    <property type="entry name" value="Zinc beta-ribbon"/>
    <property type="match status" value="3"/>
</dbReference>
<dbReference type="Pfam" id="PF01396">
    <property type="entry name" value="Zn_ribbon_Top1"/>
    <property type="match status" value="3"/>
</dbReference>
<evidence type="ECO:0000313" key="2">
    <source>
        <dbReference type="EMBL" id="SUC10936.1"/>
    </source>
</evidence>
<name>A0A379EX39_9PAST</name>
<dbReference type="Proteomes" id="UP000254704">
    <property type="component" value="Unassembled WGS sequence"/>
</dbReference>
<dbReference type="EMBL" id="UGTV01000015">
    <property type="protein sequence ID" value="SUC10936.1"/>
    <property type="molecule type" value="Genomic_DNA"/>
</dbReference>
<dbReference type="Gene3D" id="3.30.65.10">
    <property type="entry name" value="Bacterial Topoisomerase I, domain 1"/>
    <property type="match status" value="3"/>
</dbReference>
<sequence length="183" mass="20908">MSERLFQHTKQEEHCPVCNALLQVKQGKKGLFLGCSAYPACDYLRPLQSHSESKILKVLEQQCPECQHPLVLKQGHFGMFIGCSNYPECHFVVHDEPEEQVQETVPCPECQKGELVARRGRQGKVFYGCNRYPQCKFTLPSKPYLVACPACESPVCTLKKETETHRTFQCVNKSCRHIFDSEI</sequence>
<reference evidence="2 3" key="1">
    <citation type="submission" date="2018-06" db="EMBL/GenBank/DDBJ databases">
        <authorList>
            <consortium name="Pathogen Informatics"/>
            <person name="Doyle S."/>
        </authorList>
    </citation>
    <scope>NUCLEOTIDE SEQUENCE [LARGE SCALE GENOMIC DNA]</scope>
    <source>
        <strain evidence="2 3">NCTC11621</strain>
    </source>
</reference>
<organism evidence="2 3">
    <name type="scientific">Pasteurella canis</name>
    <dbReference type="NCBI Taxonomy" id="753"/>
    <lineage>
        <taxon>Bacteria</taxon>
        <taxon>Pseudomonadati</taxon>
        <taxon>Pseudomonadota</taxon>
        <taxon>Gammaproteobacteria</taxon>
        <taxon>Pasteurellales</taxon>
        <taxon>Pasteurellaceae</taxon>
        <taxon>Pasteurella</taxon>
    </lineage>
</organism>
<dbReference type="GO" id="GO:0003917">
    <property type="term" value="F:DNA topoisomerase type I (single strand cut, ATP-independent) activity"/>
    <property type="evidence" value="ECO:0007669"/>
    <property type="project" value="InterPro"/>
</dbReference>
<keyword evidence="2" id="KW-0413">Isomerase</keyword>
<dbReference type="PANTHER" id="PTHR42785:SF1">
    <property type="entry name" value="DNA TOPOISOMERASE"/>
    <property type="match status" value="1"/>
</dbReference>
<proteinExistence type="predicted"/>
<dbReference type="GO" id="GO:0003677">
    <property type="term" value="F:DNA binding"/>
    <property type="evidence" value="ECO:0007669"/>
    <property type="project" value="InterPro"/>
</dbReference>
<accession>A0A379EX39</accession>
<gene>
    <name evidence="2" type="primary">topA_2</name>
    <name evidence="2" type="ORF">NCTC11621_02016</name>
</gene>
<dbReference type="InterPro" id="IPR000380">
    <property type="entry name" value="Topo_IA"/>
</dbReference>
<dbReference type="EC" id="5.99.1.2" evidence="2"/>
<evidence type="ECO:0000313" key="3">
    <source>
        <dbReference type="Proteomes" id="UP000254704"/>
    </source>
</evidence>
<protein>
    <submittedName>
        <fullName evidence="2">DNA topoisomerase, type IA, zinc finger family protein</fullName>
        <ecNumber evidence="2">5.99.1.2</ecNumber>
    </submittedName>
</protein>
<evidence type="ECO:0000259" key="1">
    <source>
        <dbReference type="Pfam" id="PF01396"/>
    </source>
</evidence>